<gene>
    <name evidence="2" type="ORF">LTR78_009042</name>
</gene>
<feature type="region of interest" description="Disordered" evidence="1">
    <location>
        <begin position="111"/>
        <end position="137"/>
    </location>
</feature>
<evidence type="ECO:0000313" key="2">
    <source>
        <dbReference type="EMBL" id="KAK3671081.1"/>
    </source>
</evidence>
<evidence type="ECO:0000313" key="3">
    <source>
        <dbReference type="Proteomes" id="UP001274830"/>
    </source>
</evidence>
<sequence>MDKHITTPISDQATASQQRRQSIYITLARFHPPTAEPTNGTRVLSAHLLREEAIRAAREFLNGHDVDINAIEDFRSENGQVGLRPKFTACGEYVAWVESVRLDMMVPQARDAGGTRIGDNEGDGGKDEDDLARTSQR</sequence>
<reference evidence="2" key="1">
    <citation type="submission" date="2023-07" db="EMBL/GenBank/DDBJ databases">
        <title>Black Yeasts Isolated from many extreme environments.</title>
        <authorList>
            <person name="Coleine C."/>
            <person name="Stajich J.E."/>
            <person name="Selbmann L."/>
        </authorList>
    </citation>
    <scope>NUCLEOTIDE SEQUENCE</scope>
    <source>
        <strain evidence="2">CCFEE 5485</strain>
    </source>
</reference>
<accession>A0AAE0TSE3</accession>
<protein>
    <submittedName>
        <fullName evidence="2">Uncharacterized protein</fullName>
    </submittedName>
</protein>
<feature type="compositionally biased region" description="Acidic residues" evidence="1">
    <location>
        <begin position="120"/>
        <end position="130"/>
    </location>
</feature>
<organism evidence="2 3">
    <name type="scientific">Recurvomyces mirabilis</name>
    <dbReference type="NCBI Taxonomy" id="574656"/>
    <lineage>
        <taxon>Eukaryota</taxon>
        <taxon>Fungi</taxon>
        <taxon>Dikarya</taxon>
        <taxon>Ascomycota</taxon>
        <taxon>Pezizomycotina</taxon>
        <taxon>Dothideomycetes</taxon>
        <taxon>Dothideomycetidae</taxon>
        <taxon>Mycosphaerellales</taxon>
        <taxon>Teratosphaeriaceae</taxon>
        <taxon>Recurvomyces</taxon>
    </lineage>
</organism>
<comment type="caution">
    <text evidence="2">The sequence shown here is derived from an EMBL/GenBank/DDBJ whole genome shotgun (WGS) entry which is preliminary data.</text>
</comment>
<keyword evidence="3" id="KW-1185">Reference proteome</keyword>
<proteinExistence type="predicted"/>
<dbReference type="Proteomes" id="UP001274830">
    <property type="component" value="Unassembled WGS sequence"/>
</dbReference>
<dbReference type="AlphaFoldDB" id="A0AAE0TSE3"/>
<name>A0AAE0TSE3_9PEZI</name>
<dbReference type="EMBL" id="JAUTXT010000047">
    <property type="protein sequence ID" value="KAK3671081.1"/>
    <property type="molecule type" value="Genomic_DNA"/>
</dbReference>
<evidence type="ECO:0000256" key="1">
    <source>
        <dbReference type="SAM" id="MobiDB-lite"/>
    </source>
</evidence>